<comment type="caution">
    <text evidence="3">The sequence shown here is derived from an EMBL/GenBank/DDBJ whole genome shotgun (WGS) entry which is preliminary data.</text>
</comment>
<dbReference type="RefSeq" id="WP_404749347.1">
    <property type="nucleotide sequence ID" value="NZ_JBJDQH010000159.1"/>
</dbReference>
<organism evidence="3 4">
    <name type="scientific">Streptomyces milbemycinicus</name>
    <dbReference type="NCBI Taxonomy" id="476552"/>
    <lineage>
        <taxon>Bacteria</taxon>
        <taxon>Bacillati</taxon>
        <taxon>Actinomycetota</taxon>
        <taxon>Actinomycetes</taxon>
        <taxon>Kitasatosporales</taxon>
        <taxon>Streptomycetaceae</taxon>
        <taxon>Streptomyces</taxon>
    </lineage>
</organism>
<dbReference type="SUPFAM" id="SSF52777">
    <property type="entry name" value="CoA-dependent acyltransferases"/>
    <property type="match status" value="2"/>
</dbReference>
<dbReference type="Pfam" id="PF00668">
    <property type="entry name" value="Condensation"/>
    <property type="match status" value="1"/>
</dbReference>
<dbReference type="Gene3D" id="3.30.559.30">
    <property type="entry name" value="Nonribosomal peptide synthetase, condensation domain"/>
    <property type="match status" value="1"/>
</dbReference>
<evidence type="ECO:0000313" key="3">
    <source>
        <dbReference type="EMBL" id="MFK4273452.1"/>
    </source>
</evidence>
<dbReference type="InterPro" id="IPR023213">
    <property type="entry name" value="CAT-like_dom_sf"/>
</dbReference>
<keyword evidence="4" id="KW-1185">Reference proteome</keyword>
<dbReference type="PANTHER" id="PTHR45527:SF1">
    <property type="entry name" value="FATTY ACID SYNTHASE"/>
    <property type="match status" value="1"/>
</dbReference>
<evidence type="ECO:0000259" key="1">
    <source>
        <dbReference type="Pfam" id="PF00501"/>
    </source>
</evidence>
<proteinExistence type="predicted"/>
<reference evidence="3 4" key="1">
    <citation type="submission" date="2024-11" db="EMBL/GenBank/DDBJ databases">
        <title>The Natural Products Discovery Center: Release of the First 8490 Sequenced Strains for Exploring Actinobacteria Biosynthetic Diversity.</title>
        <authorList>
            <person name="Kalkreuter E."/>
            <person name="Kautsar S.A."/>
            <person name="Yang D."/>
            <person name="Bader C.D."/>
            <person name="Teijaro C.N."/>
            <person name="Fluegel L."/>
            <person name="Davis C.M."/>
            <person name="Simpson J.R."/>
            <person name="Lauterbach L."/>
            <person name="Steele A.D."/>
            <person name="Gui C."/>
            <person name="Meng S."/>
            <person name="Li G."/>
            <person name="Viehrig K."/>
            <person name="Ye F."/>
            <person name="Su P."/>
            <person name="Kiefer A.F."/>
            <person name="Nichols A."/>
            <person name="Cepeda A.J."/>
            <person name="Yan W."/>
            <person name="Fan B."/>
            <person name="Jiang Y."/>
            <person name="Adhikari A."/>
            <person name="Zheng C.-J."/>
            <person name="Schuster L."/>
            <person name="Cowan T.M."/>
            <person name="Smanski M.J."/>
            <person name="Chevrette M.G."/>
            <person name="De Carvalho L.P.S."/>
            <person name="Shen B."/>
        </authorList>
    </citation>
    <scope>NUCLEOTIDE SEQUENCE [LARGE SCALE GENOMIC DNA]</scope>
    <source>
        <strain evidence="3 4">NPDC020863</strain>
    </source>
</reference>
<dbReference type="InterPro" id="IPR001242">
    <property type="entry name" value="Condensation_dom"/>
</dbReference>
<dbReference type="SUPFAM" id="SSF56801">
    <property type="entry name" value="Acetyl-CoA synthetase-like"/>
    <property type="match status" value="1"/>
</dbReference>
<feature type="domain" description="AMP-dependent synthetase/ligase" evidence="1">
    <location>
        <begin position="489"/>
        <end position="596"/>
    </location>
</feature>
<evidence type="ECO:0000259" key="2">
    <source>
        <dbReference type="Pfam" id="PF00668"/>
    </source>
</evidence>
<protein>
    <submittedName>
        <fullName evidence="3">Condensation domain-containing protein</fullName>
    </submittedName>
</protein>
<feature type="domain" description="Condensation" evidence="2">
    <location>
        <begin position="39"/>
        <end position="386"/>
    </location>
</feature>
<gene>
    <name evidence="3" type="ORF">ACI2L5_52730</name>
</gene>
<feature type="non-terminal residue" evidence="3">
    <location>
        <position position="617"/>
    </location>
</feature>
<dbReference type="Proteomes" id="UP001620295">
    <property type="component" value="Unassembled WGS sequence"/>
</dbReference>
<name>A0ABW8M5I5_9ACTN</name>
<dbReference type="Pfam" id="PF00501">
    <property type="entry name" value="AMP-binding"/>
    <property type="match status" value="1"/>
</dbReference>
<sequence>CEALDHGQGRQAAAPLQQVAPFALIGQDNRRALPADAVDAYPLSRVQAGMFVEMFGGSGQNDYHNVTSFRIRDKIPFDPHAFRSAADLVVARHEVMRTSFALTGFSQPLQIVHGHATMPVVHHDVRHLPERQRQQALVDFCDRDRRELFDISVAPLMRMAVHIVDDESWWLSITECHPIIEGWSYHSQLMEMLHAYERIRDGQEPALAPVPRTVRYADFIAAELRSLASDEDRDFWHRLIDGHEQFRIPREWTGGPGSDRERYRIDIPLHELEPGLRSLASATGTSYKSVLHAAHAKVLGLLTRAGTFRGGMVIDARPEASGADRVSGMYLNSVPFPYERTARTWGELVQQVFDREVELWPHRRFPMPSMRRAADEGHLVDVLFHYLDFHQIDTDLVDIAASRDDSPNEFPLVVGTPSAGHLSIASDTRTLRREHGERLARLYRAVLSDMAAEGPAGGALKGYAYGPEAGPATGTARTGPEPVDALAGFEAQARRTPDALAVVAGGERLTFGQVDVRANRLARRLIALGVGVESRVGVLLDRGPDLVVAMLAAWKAAAAYVPIDPCDPQPRLHSQLAAGACGIVITESAHATRVAPLRSLVLDTEEERAAQRAELPD</sequence>
<accession>A0ABW8M5I5</accession>
<feature type="non-terminal residue" evidence="3">
    <location>
        <position position="1"/>
    </location>
</feature>
<dbReference type="Gene3D" id="3.30.559.10">
    <property type="entry name" value="Chloramphenicol acetyltransferase-like domain"/>
    <property type="match status" value="1"/>
</dbReference>
<evidence type="ECO:0000313" key="4">
    <source>
        <dbReference type="Proteomes" id="UP001620295"/>
    </source>
</evidence>
<dbReference type="EMBL" id="JBJDQH010000159">
    <property type="protein sequence ID" value="MFK4273452.1"/>
    <property type="molecule type" value="Genomic_DNA"/>
</dbReference>
<dbReference type="InterPro" id="IPR000873">
    <property type="entry name" value="AMP-dep_synth/lig_dom"/>
</dbReference>
<dbReference type="Gene3D" id="3.40.50.980">
    <property type="match status" value="2"/>
</dbReference>
<dbReference type="PANTHER" id="PTHR45527">
    <property type="entry name" value="NONRIBOSOMAL PEPTIDE SYNTHETASE"/>
    <property type="match status" value="1"/>
</dbReference>